<keyword evidence="3" id="KW-1185">Reference proteome</keyword>
<evidence type="ECO:0000313" key="3">
    <source>
        <dbReference type="Proteomes" id="UP001379600"/>
    </source>
</evidence>
<protein>
    <submittedName>
        <fullName evidence="2">Uncharacterized protein</fullName>
    </submittedName>
</protein>
<proteinExistence type="predicted"/>
<evidence type="ECO:0000313" key="2">
    <source>
        <dbReference type="EMBL" id="MEJ3689763.1"/>
    </source>
</evidence>
<dbReference type="Proteomes" id="UP001379600">
    <property type="component" value="Unassembled WGS sequence"/>
</dbReference>
<dbReference type="EMBL" id="JBBFKC010000001">
    <property type="protein sequence ID" value="MEJ3689763.1"/>
    <property type="molecule type" value="Genomic_DNA"/>
</dbReference>
<feature type="region of interest" description="Disordered" evidence="1">
    <location>
        <begin position="46"/>
        <end position="68"/>
    </location>
</feature>
<organism evidence="2 3">
    <name type="scientific">Faecalibacterium taiwanense</name>
    <dbReference type="NCBI Taxonomy" id="3030638"/>
    <lineage>
        <taxon>Bacteria</taxon>
        <taxon>Bacillati</taxon>
        <taxon>Bacillota</taxon>
        <taxon>Clostridia</taxon>
        <taxon>Eubacteriales</taxon>
        <taxon>Oscillospiraceae</taxon>
        <taxon>Faecalibacterium</taxon>
    </lineage>
</organism>
<dbReference type="AlphaFoldDB" id="A0AB35XWX1"/>
<evidence type="ECO:0000256" key="1">
    <source>
        <dbReference type="SAM" id="MobiDB-lite"/>
    </source>
</evidence>
<dbReference type="RefSeq" id="WP_145945759.1">
    <property type="nucleotide sequence ID" value="NZ_JBBFKB010000052.1"/>
</dbReference>
<name>A0AB35XWX1_9FIRM</name>
<reference evidence="2 3" key="1">
    <citation type="submission" date="2024-03" db="EMBL/GenBank/DDBJ databases">
        <authorList>
            <person name="Plomp N."/>
            <person name="Harmsen H.J."/>
        </authorList>
    </citation>
    <scope>NUCLEOTIDE SEQUENCE [LARGE SCALE GENOMIC DNA]</scope>
    <source>
        <strain evidence="2 3">HTF-76H</strain>
    </source>
</reference>
<accession>A0AB35XWX1</accession>
<gene>
    <name evidence="2" type="ORF">WF787_00795</name>
</gene>
<sequence length="68" mass="8088">MRRKNYPHRMQREVCAAPDYKAMYFELFRASVQAAQLLQDAQKRAEQHLLEADPPPIRLEQTEQTDEE</sequence>
<comment type="caution">
    <text evidence="2">The sequence shown here is derived from an EMBL/GenBank/DDBJ whole genome shotgun (WGS) entry which is preliminary data.</text>
</comment>